<dbReference type="InterPro" id="IPR013762">
    <property type="entry name" value="Integrase-like_cat_sf"/>
</dbReference>
<dbReference type="AlphaFoldDB" id="D4K2B3"/>
<keyword evidence="8" id="KW-1185">Reference proteome</keyword>
<dbReference type="GO" id="GO:0015074">
    <property type="term" value="P:DNA integration"/>
    <property type="evidence" value="ECO:0007669"/>
    <property type="project" value="UniProtKB-KW"/>
</dbReference>
<protein>
    <submittedName>
        <fullName evidence="7">Phage integrase family</fullName>
    </submittedName>
</protein>
<comment type="similarity">
    <text evidence="2">Belongs to the 'phage' integrase family.</text>
</comment>
<dbReference type="Pfam" id="PF14659">
    <property type="entry name" value="Phage_int_SAM_3"/>
    <property type="match status" value="1"/>
</dbReference>
<dbReference type="Gene3D" id="1.10.443.10">
    <property type="entry name" value="Intergrase catalytic core"/>
    <property type="match status" value="1"/>
</dbReference>
<dbReference type="eggNOG" id="COG0582">
    <property type="taxonomic scope" value="Bacteria"/>
</dbReference>
<gene>
    <name evidence="7" type="ORF">FP2_31780</name>
</gene>
<proteinExistence type="inferred from homology"/>
<keyword evidence="4" id="KW-0238">DNA-binding</keyword>
<evidence type="ECO:0000256" key="3">
    <source>
        <dbReference type="ARBA" id="ARBA00022908"/>
    </source>
</evidence>
<dbReference type="GO" id="GO:0006310">
    <property type="term" value="P:DNA recombination"/>
    <property type="evidence" value="ECO:0007669"/>
    <property type="project" value="UniProtKB-KW"/>
</dbReference>
<dbReference type="SUPFAM" id="SSF56349">
    <property type="entry name" value="DNA breaking-rejoining enzymes"/>
    <property type="match status" value="2"/>
</dbReference>
<evidence type="ECO:0000259" key="6">
    <source>
        <dbReference type="PROSITE" id="PS51898"/>
    </source>
</evidence>
<dbReference type="Proteomes" id="UP000008804">
    <property type="component" value="Chromosome"/>
</dbReference>
<dbReference type="InterPro" id="IPR011010">
    <property type="entry name" value="DNA_brk_join_enz"/>
</dbReference>
<accession>D4K2B3</accession>
<name>D4K2B3_9FIRM</name>
<keyword evidence="5" id="KW-0233">DNA recombination</keyword>
<dbReference type="STRING" id="718252.FP2_31780"/>
<dbReference type="PATRIC" id="fig|718252.3.peg.1381"/>
<evidence type="ECO:0000256" key="5">
    <source>
        <dbReference type="ARBA" id="ARBA00023172"/>
    </source>
</evidence>
<dbReference type="BioCyc" id="FPRA718252:G1375-2741-MONOMER"/>
<sequence>MAEIIERKKKDGTFSYMIRVYSGRTRDDKVITKCKTVTPPTGMGKKKTEKWVQEQAILFEQKVTNGLVLDSDVLLDALIDRWFEEYANKRLKPKTVYDYKRMRPRISAGLGHLKVSKIKPAQIMAFYDNLEEKGIRRDSTYTATPALLKLLPHGTRGVLAKKAGIGLDTMRMVYAGRKVSRQTAEKVSATVGLAFSKVFVEHRQKGGKLNNNSILHYHAMLSSVFKIGSAWVRKVTLENGKVVDNDMLFTKWDGEPMDPDIISTWFPKFLTEHGLPQVHFHSLRHTNASILIAAHTPITTASGRLGHAQTSTTLNYHASAIQSADAAAADTLEGIIKVRERKQA</sequence>
<dbReference type="EMBL" id="FP929045">
    <property type="protein sequence ID" value="CBL00412.1"/>
    <property type="molecule type" value="Genomic_DNA"/>
</dbReference>
<dbReference type="InterPro" id="IPR010998">
    <property type="entry name" value="Integrase_recombinase_N"/>
</dbReference>
<organism evidence="7 8">
    <name type="scientific">Faecalibacterium prausnitzii L2-6</name>
    <dbReference type="NCBI Taxonomy" id="718252"/>
    <lineage>
        <taxon>Bacteria</taxon>
        <taxon>Bacillati</taxon>
        <taxon>Bacillota</taxon>
        <taxon>Clostridia</taxon>
        <taxon>Eubacteriales</taxon>
        <taxon>Oscillospiraceae</taxon>
        <taxon>Faecalibacterium</taxon>
    </lineage>
</organism>
<comment type="function">
    <text evidence="1">Site-specific tyrosine recombinase, which acts by catalyzing the cutting and rejoining of the recombining DNA molecules.</text>
</comment>
<dbReference type="HOGENOM" id="CLU_027562_17_1_9"/>
<keyword evidence="3" id="KW-0229">DNA integration</keyword>
<evidence type="ECO:0000256" key="4">
    <source>
        <dbReference type="ARBA" id="ARBA00023125"/>
    </source>
</evidence>
<dbReference type="PROSITE" id="PS51898">
    <property type="entry name" value="TYR_RECOMBINASE"/>
    <property type="match status" value="1"/>
</dbReference>
<dbReference type="Pfam" id="PF00589">
    <property type="entry name" value="Phage_integrase"/>
    <property type="match status" value="1"/>
</dbReference>
<feature type="domain" description="Tyr recombinase" evidence="6">
    <location>
        <begin position="134"/>
        <end position="329"/>
    </location>
</feature>
<dbReference type="Gene3D" id="1.10.150.130">
    <property type="match status" value="1"/>
</dbReference>
<evidence type="ECO:0000313" key="8">
    <source>
        <dbReference type="Proteomes" id="UP000008804"/>
    </source>
</evidence>
<evidence type="ECO:0000256" key="1">
    <source>
        <dbReference type="ARBA" id="ARBA00003283"/>
    </source>
</evidence>
<dbReference type="KEGG" id="fpr:FP2_31780"/>
<dbReference type="InterPro" id="IPR002104">
    <property type="entry name" value="Integrase_catalytic"/>
</dbReference>
<dbReference type="RefSeq" id="WP_015566017.1">
    <property type="nucleotide sequence ID" value="NC_021042.1"/>
</dbReference>
<evidence type="ECO:0000313" key="7">
    <source>
        <dbReference type="EMBL" id="CBL00412.1"/>
    </source>
</evidence>
<reference evidence="7 8" key="1">
    <citation type="submission" date="2010-03" db="EMBL/GenBank/DDBJ databases">
        <title>The genome sequence of Faecalibacterium prausnitzii L2/6.</title>
        <authorList>
            <consortium name="metaHIT consortium -- http://www.metahit.eu/"/>
            <person name="Pajon A."/>
            <person name="Turner K."/>
            <person name="Parkhill J."/>
            <person name="Duncan S."/>
            <person name="Flint H."/>
        </authorList>
    </citation>
    <scope>NUCLEOTIDE SEQUENCE [LARGE SCALE GENOMIC DNA]</scope>
    <source>
        <strain evidence="8">L2-6</strain>
    </source>
</reference>
<dbReference type="GO" id="GO:0003677">
    <property type="term" value="F:DNA binding"/>
    <property type="evidence" value="ECO:0007669"/>
    <property type="project" value="UniProtKB-KW"/>
</dbReference>
<evidence type="ECO:0000256" key="2">
    <source>
        <dbReference type="ARBA" id="ARBA00008857"/>
    </source>
</evidence>
<dbReference type="InterPro" id="IPR004107">
    <property type="entry name" value="Integrase_SAM-like_N"/>
</dbReference>
<reference evidence="7 8" key="2">
    <citation type="submission" date="2010-03" db="EMBL/GenBank/DDBJ databases">
        <authorList>
            <person name="Pajon A."/>
        </authorList>
    </citation>
    <scope>NUCLEOTIDE SEQUENCE [LARGE SCALE GENOMIC DNA]</scope>
    <source>
        <strain evidence="8">L2-6</strain>
    </source>
</reference>